<protein>
    <submittedName>
        <fullName evidence="2">Uncharacterized protein</fullName>
    </submittedName>
</protein>
<sequence length="137" mass="15655">MEQSCLPLMITTVLLPACFIMHTSLWSYIGIAFIFTIITSIYLFKGWHFEGLCHTGIQTLILIQLMQKLSGAAEVVIVLAARSTSCPSFSCADNHRIFIVKWFFILSVKRIIITVIISSRRSIIIWQIIFMLIRTTK</sequence>
<keyword evidence="1" id="KW-0812">Transmembrane</keyword>
<keyword evidence="1" id="KW-1133">Transmembrane helix</keyword>
<keyword evidence="1" id="KW-0472">Membrane</keyword>
<accession>A0A645E3Y2</accession>
<organism evidence="2">
    <name type="scientific">bioreactor metagenome</name>
    <dbReference type="NCBI Taxonomy" id="1076179"/>
    <lineage>
        <taxon>unclassified sequences</taxon>
        <taxon>metagenomes</taxon>
        <taxon>ecological metagenomes</taxon>
    </lineage>
</organism>
<dbReference type="EMBL" id="VSSQ01042615">
    <property type="protein sequence ID" value="MPM96225.1"/>
    <property type="molecule type" value="Genomic_DNA"/>
</dbReference>
<gene>
    <name evidence="2" type="ORF">SDC9_143383</name>
</gene>
<evidence type="ECO:0000256" key="1">
    <source>
        <dbReference type="SAM" id="Phobius"/>
    </source>
</evidence>
<proteinExistence type="predicted"/>
<name>A0A645E3Y2_9ZZZZ</name>
<evidence type="ECO:0000313" key="2">
    <source>
        <dbReference type="EMBL" id="MPM96225.1"/>
    </source>
</evidence>
<dbReference type="AlphaFoldDB" id="A0A645E3Y2"/>
<feature type="transmembrane region" description="Helical" evidence="1">
    <location>
        <begin position="25"/>
        <end position="44"/>
    </location>
</feature>
<comment type="caution">
    <text evidence="2">The sequence shown here is derived from an EMBL/GenBank/DDBJ whole genome shotgun (WGS) entry which is preliminary data.</text>
</comment>
<reference evidence="2" key="1">
    <citation type="submission" date="2019-08" db="EMBL/GenBank/DDBJ databases">
        <authorList>
            <person name="Kucharzyk K."/>
            <person name="Murdoch R.W."/>
            <person name="Higgins S."/>
            <person name="Loffler F."/>
        </authorList>
    </citation>
    <scope>NUCLEOTIDE SEQUENCE</scope>
</reference>